<dbReference type="Proteomes" id="UP000541444">
    <property type="component" value="Unassembled WGS sequence"/>
</dbReference>
<protein>
    <submittedName>
        <fullName evidence="1">Uncharacterized protein</fullName>
    </submittedName>
</protein>
<name>A0A7J7NUR1_9MAGN</name>
<proteinExistence type="predicted"/>
<dbReference type="EMBL" id="JACGCM010000560">
    <property type="protein sequence ID" value="KAF6170704.1"/>
    <property type="molecule type" value="Genomic_DNA"/>
</dbReference>
<sequence length="116" mass="13321">MEEKDALRMEIRIQLTLHSRKDEPSVDEQLVNVKTDHLRPHALSWENNTTTDAPPVVDSSLVIVTSKDTRKVSHKDATLVRESFAIYYLNISAAKPILVFQFLTELWKVFVGPQFD</sequence>
<evidence type="ECO:0000313" key="1">
    <source>
        <dbReference type="EMBL" id="KAF6170704.1"/>
    </source>
</evidence>
<organism evidence="1 2">
    <name type="scientific">Kingdonia uniflora</name>
    <dbReference type="NCBI Taxonomy" id="39325"/>
    <lineage>
        <taxon>Eukaryota</taxon>
        <taxon>Viridiplantae</taxon>
        <taxon>Streptophyta</taxon>
        <taxon>Embryophyta</taxon>
        <taxon>Tracheophyta</taxon>
        <taxon>Spermatophyta</taxon>
        <taxon>Magnoliopsida</taxon>
        <taxon>Ranunculales</taxon>
        <taxon>Circaeasteraceae</taxon>
        <taxon>Kingdonia</taxon>
    </lineage>
</organism>
<dbReference type="AlphaFoldDB" id="A0A7J7NUR1"/>
<keyword evidence="2" id="KW-1185">Reference proteome</keyword>
<reference evidence="1 2" key="1">
    <citation type="journal article" date="2020" name="IScience">
        <title>Genome Sequencing of the Endangered Kingdonia uniflora (Circaeasteraceae, Ranunculales) Reveals Potential Mechanisms of Evolutionary Specialization.</title>
        <authorList>
            <person name="Sun Y."/>
            <person name="Deng T."/>
            <person name="Zhang A."/>
            <person name="Moore M.J."/>
            <person name="Landis J.B."/>
            <person name="Lin N."/>
            <person name="Zhang H."/>
            <person name="Zhang X."/>
            <person name="Huang J."/>
            <person name="Zhang X."/>
            <person name="Sun H."/>
            <person name="Wang H."/>
        </authorList>
    </citation>
    <scope>NUCLEOTIDE SEQUENCE [LARGE SCALE GENOMIC DNA]</scope>
    <source>
        <strain evidence="1">TB1705</strain>
        <tissue evidence="1">Leaf</tissue>
    </source>
</reference>
<gene>
    <name evidence="1" type="ORF">GIB67_015656</name>
</gene>
<comment type="caution">
    <text evidence="1">The sequence shown here is derived from an EMBL/GenBank/DDBJ whole genome shotgun (WGS) entry which is preliminary data.</text>
</comment>
<evidence type="ECO:0000313" key="2">
    <source>
        <dbReference type="Proteomes" id="UP000541444"/>
    </source>
</evidence>
<accession>A0A7J7NUR1</accession>